<keyword evidence="5" id="KW-1185">Reference proteome</keyword>
<evidence type="ECO:0000256" key="1">
    <source>
        <dbReference type="ARBA" id="ARBA00007953"/>
    </source>
</evidence>
<dbReference type="InterPro" id="IPR011760">
    <property type="entry name" value="PsdUridine_synth_TruD_insert"/>
</dbReference>
<evidence type="ECO:0000256" key="2">
    <source>
        <dbReference type="ARBA" id="ARBA00023235"/>
    </source>
</evidence>
<evidence type="ECO:0000313" key="4">
    <source>
        <dbReference type="EMBL" id="ESL07908.1"/>
    </source>
</evidence>
<dbReference type="Proteomes" id="UP000031737">
    <property type="component" value="Unassembled WGS sequence"/>
</dbReference>
<comment type="caution">
    <text evidence="4">The sequence shown here is derived from an EMBL/GenBank/DDBJ whole genome shotgun (WGS) entry which is preliminary data.</text>
</comment>
<protein>
    <recommendedName>
        <fullName evidence="3">TRUD domain-containing protein</fullName>
    </recommendedName>
</protein>
<sequence>MKLASKGPILRWSVRNPTTGAVFSRSDWRSGRDLGREERESGLLLRLRDIGSHVSDAVLPVAVVKAQSSDFQANEIDASGSVATLEKAPKGKWRKISRQKTLLIEDDAATPFGDPTKTFTPRVQSYGEYVRVLGKLPQDSPILRFVVYRDAYSLLSVENRMRYVLSLQPGSALLCESSGGSFGCISQYGVCIGITREFLPHASRHYNLHPLIFNPQAYHAADNLDFLLRRPSGYYYRLVLRCVEGDPDTINHQLKRLSERGFVNYFGVETFGVGSNRLFEVAAFAAQGDFRQAVGGLLQCVAECDGLHHDYYIKYLNADPSTVQGMSKLWADAAKHMRSQKWVVDLLRGVVKYHESGEAEEHLSAIWDALPIRDKIQASAAEFVWNAMASQRLLSRGLEVVEGDVVRLRLSDSSIAVGSSSASAQYKLVTAEDIKQGVYNITDVVLPVPYGSDVLSNCVFPQIAPLDCQLYKEFAARHGLSFLFEKPLGPSTFPRELYRSLVERPRHLQASVINDPNSFTCLKSDLLIMQEQKRIHAKDMDYVSRVREPCVYNVSERFVEKIEPIKKFHTGRNSVVVFCQLPGGTSPFVMLREAFSLRYAAFQDMYGVL</sequence>
<dbReference type="InterPro" id="IPR020103">
    <property type="entry name" value="PsdUridine_synth_cat_dom_sf"/>
</dbReference>
<dbReference type="PIRSF" id="PIRSF037016">
    <property type="entry name" value="Pseudouridin_synth_euk_prd"/>
    <property type="match status" value="1"/>
</dbReference>
<accession>A0A061IXN0</accession>
<dbReference type="GO" id="GO:0001522">
    <property type="term" value="P:pseudouridine synthesis"/>
    <property type="evidence" value="ECO:0007669"/>
    <property type="project" value="InterPro"/>
</dbReference>
<organism evidence="4 5">
    <name type="scientific">Trypanosoma rangeli SC58</name>
    <dbReference type="NCBI Taxonomy" id="429131"/>
    <lineage>
        <taxon>Eukaryota</taxon>
        <taxon>Discoba</taxon>
        <taxon>Euglenozoa</taxon>
        <taxon>Kinetoplastea</taxon>
        <taxon>Metakinetoplastina</taxon>
        <taxon>Trypanosomatida</taxon>
        <taxon>Trypanosomatidae</taxon>
        <taxon>Trypanosoma</taxon>
        <taxon>Herpetosoma</taxon>
    </lineage>
</organism>
<dbReference type="GO" id="GO:0003723">
    <property type="term" value="F:RNA binding"/>
    <property type="evidence" value="ECO:0007669"/>
    <property type="project" value="InterPro"/>
</dbReference>
<name>A0A061IXN0_TRYRA</name>
<dbReference type="InterPro" id="IPR001656">
    <property type="entry name" value="PsdUridine_synth_TruD"/>
</dbReference>
<dbReference type="GO" id="GO:0009982">
    <property type="term" value="F:pseudouridine synthase activity"/>
    <property type="evidence" value="ECO:0007669"/>
    <property type="project" value="InterPro"/>
</dbReference>
<gene>
    <name evidence="4" type="ORF">TRSC58_04398</name>
</gene>
<evidence type="ECO:0000313" key="5">
    <source>
        <dbReference type="Proteomes" id="UP000031737"/>
    </source>
</evidence>
<dbReference type="PANTHER" id="PTHR13326:SF26">
    <property type="entry name" value="TRUD DOMAIN-CONTAINING PROTEIN"/>
    <property type="match status" value="1"/>
</dbReference>
<dbReference type="VEuPathDB" id="TriTrypDB:TRSC58_04398"/>
<dbReference type="OrthoDB" id="447290at2759"/>
<keyword evidence="2" id="KW-0413">Isomerase</keyword>
<dbReference type="SUPFAM" id="SSF55120">
    <property type="entry name" value="Pseudouridine synthase"/>
    <property type="match status" value="1"/>
</dbReference>
<evidence type="ECO:0000259" key="3">
    <source>
        <dbReference type="PROSITE" id="PS50984"/>
    </source>
</evidence>
<dbReference type="GO" id="GO:0005634">
    <property type="term" value="C:nucleus"/>
    <property type="evidence" value="ECO:0007669"/>
    <property type="project" value="TreeGrafter"/>
</dbReference>
<comment type="similarity">
    <text evidence="1">Belongs to the pseudouridine synthase TruD family.</text>
</comment>
<reference evidence="4 5" key="1">
    <citation type="submission" date="2013-07" db="EMBL/GenBank/DDBJ databases">
        <authorList>
            <person name="Stoco P.H."/>
            <person name="Wagner G."/>
            <person name="Gerber A."/>
            <person name="Zaha A."/>
            <person name="Thompson C."/>
            <person name="Bartholomeu D.C."/>
            <person name="Luckemeyer D.D."/>
            <person name="Bahia D."/>
            <person name="Loreto E."/>
            <person name="Prestes E.B."/>
            <person name="Lima F.M."/>
            <person name="Rodrigues-Luiz G."/>
            <person name="Vallejo G.A."/>
            <person name="Filho J.F."/>
            <person name="Monteiro K.M."/>
            <person name="Tyler K.M."/>
            <person name="de Almeida L.G."/>
            <person name="Ortiz M.F."/>
            <person name="Siervo M.A."/>
            <person name="de Moraes M.H."/>
            <person name="Cunha O.L."/>
            <person name="Mendonca-Neto R."/>
            <person name="Silva R."/>
            <person name="Teixeira S.M."/>
            <person name="Murta S.M."/>
            <person name="Sincero T.C."/>
            <person name="Mendes T.A."/>
            <person name="Urmenyi T.P."/>
            <person name="Silva V.G."/>
            <person name="da Rocha W.D."/>
            <person name="Andersson B."/>
            <person name="Romanha A.J."/>
            <person name="Steindel M."/>
            <person name="de Vasconcelos A.T."/>
            <person name="Grisard E.C."/>
        </authorList>
    </citation>
    <scope>NUCLEOTIDE SEQUENCE [LARGE SCALE GENOMIC DNA]</scope>
    <source>
        <strain evidence="4 5">SC58</strain>
    </source>
</reference>
<dbReference type="Gene3D" id="3.30.2350.20">
    <property type="entry name" value="TruD, catalytic domain"/>
    <property type="match status" value="2"/>
</dbReference>
<dbReference type="PANTHER" id="PTHR13326">
    <property type="entry name" value="TRNA PSEUDOURIDINE SYNTHASE D"/>
    <property type="match status" value="1"/>
</dbReference>
<dbReference type="InterPro" id="IPR042214">
    <property type="entry name" value="TruD_catalytic"/>
</dbReference>
<proteinExistence type="inferred from homology"/>
<feature type="domain" description="TRUD" evidence="3">
    <location>
        <begin position="261"/>
        <end position="504"/>
    </location>
</feature>
<dbReference type="AlphaFoldDB" id="A0A061IXN0"/>
<dbReference type="EMBL" id="AUPL01004398">
    <property type="protein sequence ID" value="ESL07908.1"/>
    <property type="molecule type" value="Genomic_DNA"/>
</dbReference>
<dbReference type="PROSITE" id="PS50984">
    <property type="entry name" value="TRUD"/>
    <property type="match status" value="1"/>
</dbReference>